<dbReference type="Proteomes" id="UP001473063">
    <property type="component" value="Unassembled WGS sequence"/>
</dbReference>
<dbReference type="CDD" id="cd04335">
    <property type="entry name" value="PrdX_deacylase"/>
    <property type="match status" value="1"/>
</dbReference>
<keyword evidence="4" id="KW-1185">Reference proteome</keyword>
<accession>A0ABV1BG83</accession>
<dbReference type="InterPro" id="IPR007214">
    <property type="entry name" value="YbaK/aa-tRNA-synth-assoc-dom"/>
</dbReference>
<dbReference type="PANTHER" id="PTHR31423">
    <property type="entry name" value="YBAK DOMAIN-CONTAINING PROTEIN"/>
    <property type="match status" value="1"/>
</dbReference>
<organism evidence="3 4">
    <name type="scientific">Blautia aquisgranensis</name>
    <dbReference type="NCBI Taxonomy" id="3133153"/>
    <lineage>
        <taxon>Bacteria</taxon>
        <taxon>Bacillati</taxon>
        <taxon>Bacillota</taxon>
        <taxon>Clostridia</taxon>
        <taxon>Lachnospirales</taxon>
        <taxon>Lachnospiraceae</taxon>
        <taxon>Blautia</taxon>
    </lineage>
</organism>
<reference evidence="3 4" key="1">
    <citation type="submission" date="2024-03" db="EMBL/GenBank/DDBJ databases">
        <title>Human intestinal bacterial collection.</title>
        <authorList>
            <person name="Pauvert C."/>
            <person name="Hitch T.C.A."/>
            <person name="Clavel T."/>
        </authorList>
    </citation>
    <scope>NUCLEOTIDE SEQUENCE [LARGE SCALE GENOMIC DNA]</scope>
    <source>
        <strain evidence="3 4">CLA-JM-H16</strain>
    </source>
</reference>
<dbReference type="PANTHER" id="PTHR31423:SF3">
    <property type="entry name" value="PROLYL-TRNA SYNTHETASE ASSOCIATED DOMAIN-CONTAINING PROTEIN 1-RELATED"/>
    <property type="match status" value="1"/>
</dbReference>
<sequence length="187" mass="21586">MEEVRIDKTIYKGRPENPEGRLEKEIQVYDFLDSLGIEYKRVDHEPLMTMEACEEVDRLIGIKMCKNLFLCNRQKTDFYLLLMPGEKPFKTKFLSKQIGTARLSFADGEQMEEYLNITPGSLSLMGLIFDKEKKVHLVIDKEVLDEEYFGCHPCINTSSLAMLTSDVKEKILPALGHEYQVVELPTE</sequence>
<evidence type="ECO:0000313" key="3">
    <source>
        <dbReference type="EMBL" id="MEQ2371287.1"/>
    </source>
</evidence>
<dbReference type="Pfam" id="PF04073">
    <property type="entry name" value="tRNA_edit"/>
    <property type="match status" value="1"/>
</dbReference>
<dbReference type="SUPFAM" id="SSF55826">
    <property type="entry name" value="YbaK/ProRS associated domain"/>
    <property type="match status" value="1"/>
</dbReference>
<dbReference type="InterPro" id="IPR040285">
    <property type="entry name" value="ProX/PRXD1"/>
</dbReference>
<dbReference type="RefSeq" id="WP_178642484.1">
    <property type="nucleotide sequence ID" value="NZ_JBBMEJ010000011.1"/>
</dbReference>
<dbReference type="EMBL" id="JBBMEJ010000011">
    <property type="protein sequence ID" value="MEQ2371287.1"/>
    <property type="molecule type" value="Genomic_DNA"/>
</dbReference>
<evidence type="ECO:0000313" key="4">
    <source>
        <dbReference type="Proteomes" id="UP001473063"/>
    </source>
</evidence>
<comment type="similarity">
    <text evidence="1">Belongs to the PRORSD1 family.</text>
</comment>
<evidence type="ECO:0000259" key="2">
    <source>
        <dbReference type="Pfam" id="PF04073"/>
    </source>
</evidence>
<dbReference type="Gene3D" id="3.90.960.10">
    <property type="entry name" value="YbaK/aminoacyl-tRNA synthetase-associated domain"/>
    <property type="match status" value="1"/>
</dbReference>
<protein>
    <submittedName>
        <fullName evidence="3">Prolyl-tRNA synthetase associated domain-containing protein</fullName>
    </submittedName>
</protein>
<name>A0ABV1BG83_9FIRM</name>
<gene>
    <name evidence="3" type="ORF">WMO28_10100</name>
</gene>
<dbReference type="InterPro" id="IPR036754">
    <property type="entry name" value="YbaK/aa-tRNA-synt-asso_dom_sf"/>
</dbReference>
<evidence type="ECO:0000256" key="1">
    <source>
        <dbReference type="ARBA" id="ARBA00010201"/>
    </source>
</evidence>
<feature type="domain" description="YbaK/aminoacyl-tRNA synthetase-associated" evidence="2">
    <location>
        <begin position="44"/>
        <end position="167"/>
    </location>
</feature>
<proteinExistence type="inferred from homology"/>
<comment type="caution">
    <text evidence="3">The sequence shown here is derived from an EMBL/GenBank/DDBJ whole genome shotgun (WGS) entry which is preliminary data.</text>
</comment>